<evidence type="ECO:0000259" key="4">
    <source>
        <dbReference type="Pfam" id="PF00155"/>
    </source>
</evidence>
<gene>
    <name evidence="5" type="ORF">BN1221_03101</name>
</gene>
<dbReference type="SUPFAM" id="SSF53383">
    <property type="entry name" value="PLP-dependent transferases"/>
    <property type="match status" value="1"/>
</dbReference>
<dbReference type="NCBIfam" id="NF006033">
    <property type="entry name" value="PRK08175.1"/>
    <property type="match status" value="1"/>
</dbReference>
<dbReference type="FunFam" id="3.90.1150.10:FF:000015">
    <property type="entry name" value="Alanine aminotransferase AlaC"/>
    <property type="match status" value="1"/>
</dbReference>
<dbReference type="Pfam" id="PF00155">
    <property type="entry name" value="Aminotran_1_2"/>
    <property type="match status" value="1"/>
</dbReference>
<proteinExistence type="predicted"/>
<comment type="cofactor">
    <cofactor evidence="1">
        <name>pyridoxal 5'-phosphate</name>
        <dbReference type="ChEBI" id="CHEBI:597326"/>
    </cofactor>
</comment>
<evidence type="ECO:0000256" key="2">
    <source>
        <dbReference type="ARBA" id="ARBA00022576"/>
    </source>
</evidence>
<accession>A0A0G4JXM7</accession>
<reference evidence="6" key="1">
    <citation type="submission" date="2015-01" db="EMBL/GenBank/DDBJ databases">
        <authorList>
            <person name="Paterson Steve"/>
        </authorList>
    </citation>
    <scope>NUCLEOTIDE SEQUENCE [LARGE SCALE GENOMIC DNA]</scope>
    <source>
        <strain evidence="6">OBR1</strain>
    </source>
</reference>
<evidence type="ECO:0000313" key="6">
    <source>
        <dbReference type="Proteomes" id="UP000044377"/>
    </source>
</evidence>
<keyword evidence="3 5" id="KW-0808">Transferase</keyword>
<dbReference type="CDD" id="cd00609">
    <property type="entry name" value="AAT_like"/>
    <property type="match status" value="1"/>
</dbReference>
<dbReference type="FunFam" id="3.40.640.10:FF:000018">
    <property type="entry name" value="Alanine aminotransferase AlaC"/>
    <property type="match status" value="1"/>
</dbReference>
<dbReference type="PANTHER" id="PTHR42832:SF1">
    <property type="entry name" value="GLUTAMATE-PYRUVATE AMINOTRANSFERASE ALAC"/>
    <property type="match status" value="1"/>
</dbReference>
<dbReference type="InterPro" id="IPR050881">
    <property type="entry name" value="LL-DAP_aminotransferase"/>
</dbReference>
<sequence length="484" mass="53431">MEAAIGALRHAIRRQPMAQNVTGLSDPHAGKNLCGVVSTDSRIWDSLGHGFVNRTQASLGRSGRLRYFEDVMADSTSSRHFTRIDRLPPYVFNITSELKMAARRRGEDIIDFSMGNPDGPTPPHIVEKLCTVAQREDTHGYSTSRGIPRLRRAISRWYADRYQVEIDPESEAIVTIGSKEGLAHLMLATLDHGDTVLVPNPSYPIHIYGAVIAGAQVRSVPLVEGVDFFNELERAICESIPKPKMMILGFPSNPTAQCVELDFFERVVALAKQYGVLVVHDLAYADIVYDGWKAPSILQVPGAKDIAVEFFTLSKSYNMAGWRIGFMVGNPELVSALARIKSYHDYGTFTPLQVAAIAALEGDQQCVLDIAEQYRQRRNVLVRGLHEAGWMVDEPKASMYVWAKIPDAYAHLGSLEFAKRLLSDAKVCVSPGIGFGDYGDTHVRFALIENQDRIRQAVRGIKSMFRADGILPPSKSSAGKASAV</sequence>
<organism evidence="5 6">
    <name type="scientific">Brenneria goodwinii</name>
    <dbReference type="NCBI Taxonomy" id="1109412"/>
    <lineage>
        <taxon>Bacteria</taxon>
        <taxon>Pseudomonadati</taxon>
        <taxon>Pseudomonadota</taxon>
        <taxon>Gammaproteobacteria</taxon>
        <taxon>Enterobacterales</taxon>
        <taxon>Pectobacteriaceae</taxon>
        <taxon>Brenneria</taxon>
    </lineage>
</organism>
<dbReference type="InterPro" id="IPR015424">
    <property type="entry name" value="PyrdxlP-dep_Trfase"/>
</dbReference>
<keyword evidence="6" id="KW-1185">Reference proteome</keyword>
<feature type="domain" description="Aminotransferase class I/classII large" evidence="4">
    <location>
        <begin position="108"/>
        <end position="458"/>
    </location>
</feature>
<dbReference type="GO" id="GO:0008483">
    <property type="term" value="F:transaminase activity"/>
    <property type="evidence" value="ECO:0007669"/>
    <property type="project" value="UniProtKB-KW"/>
</dbReference>
<keyword evidence="2 5" id="KW-0032">Aminotransferase</keyword>
<evidence type="ECO:0000313" key="5">
    <source>
        <dbReference type="EMBL" id="CPR18240.1"/>
    </source>
</evidence>
<dbReference type="InterPro" id="IPR015422">
    <property type="entry name" value="PyrdxlP-dep_Trfase_small"/>
</dbReference>
<dbReference type="InterPro" id="IPR004839">
    <property type="entry name" value="Aminotransferase_I/II_large"/>
</dbReference>
<dbReference type="GO" id="GO:0030170">
    <property type="term" value="F:pyridoxal phosphate binding"/>
    <property type="evidence" value="ECO:0007669"/>
    <property type="project" value="InterPro"/>
</dbReference>
<dbReference type="AlphaFoldDB" id="A0A0G4JXM7"/>
<dbReference type="STRING" id="1109412.BN1221_03101"/>
<dbReference type="Proteomes" id="UP000044377">
    <property type="component" value="Unassembled WGS sequence"/>
</dbReference>
<dbReference type="Gene3D" id="3.40.640.10">
    <property type="entry name" value="Type I PLP-dependent aspartate aminotransferase-like (Major domain)"/>
    <property type="match status" value="1"/>
</dbReference>
<dbReference type="PANTHER" id="PTHR42832">
    <property type="entry name" value="AMINO ACID AMINOTRANSFERASE"/>
    <property type="match status" value="1"/>
</dbReference>
<evidence type="ECO:0000256" key="1">
    <source>
        <dbReference type="ARBA" id="ARBA00001933"/>
    </source>
</evidence>
<dbReference type="EMBL" id="CGIG01000001">
    <property type="protein sequence ID" value="CPR18240.1"/>
    <property type="molecule type" value="Genomic_DNA"/>
</dbReference>
<dbReference type="InterPro" id="IPR015421">
    <property type="entry name" value="PyrdxlP-dep_Trfase_major"/>
</dbReference>
<name>A0A0G4JXM7_9GAMM</name>
<evidence type="ECO:0000256" key="3">
    <source>
        <dbReference type="ARBA" id="ARBA00022679"/>
    </source>
</evidence>
<protein>
    <submittedName>
        <fullName evidence="5">Uncharacterized PLP-dependent aminotransferase YfdZ</fullName>
    </submittedName>
</protein>
<dbReference type="Gene3D" id="3.90.1150.10">
    <property type="entry name" value="Aspartate Aminotransferase, domain 1"/>
    <property type="match status" value="1"/>
</dbReference>